<keyword evidence="3" id="KW-1185">Reference proteome</keyword>
<evidence type="ECO:0000313" key="2">
    <source>
        <dbReference type="EMBL" id="MBF6358108.1"/>
    </source>
</evidence>
<organism evidence="2 3">
    <name type="scientific">Nocardia higoensis</name>
    <dbReference type="NCBI Taxonomy" id="228599"/>
    <lineage>
        <taxon>Bacteria</taxon>
        <taxon>Bacillati</taxon>
        <taxon>Actinomycetota</taxon>
        <taxon>Actinomycetes</taxon>
        <taxon>Mycobacteriales</taxon>
        <taxon>Nocardiaceae</taxon>
        <taxon>Nocardia</taxon>
    </lineage>
</organism>
<proteinExistence type="predicted"/>
<protein>
    <submittedName>
        <fullName evidence="2">Uncharacterized protein</fullName>
    </submittedName>
</protein>
<sequence>MTPDEIRALAAERVARAEYDDWKTHYDAITNRDVLDSEPPAPSFDNAPDDYGPKQAYRRRAQRVVDALAELLPVAVEQRYLGRGMDRKTRYVTNWIEHVEEP</sequence>
<accession>A0ABS0DN21</accession>
<dbReference type="RefSeq" id="WP_195004947.1">
    <property type="nucleotide sequence ID" value="NZ_JADLQN010000010.1"/>
</dbReference>
<evidence type="ECO:0000256" key="1">
    <source>
        <dbReference type="SAM" id="MobiDB-lite"/>
    </source>
</evidence>
<dbReference type="Proteomes" id="UP000707731">
    <property type="component" value="Unassembled WGS sequence"/>
</dbReference>
<gene>
    <name evidence="2" type="ORF">IU449_26795</name>
</gene>
<name>A0ABS0DN21_9NOCA</name>
<reference evidence="2 3" key="1">
    <citation type="submission" date="2020-10" db="EMBL/GenBank/DDBJ databases">
        <title>Identification of Nocardia species via Next-generation sequencing and recognition of intraspecies genetic diversity.</title>
        <authorList>
            <person name="Li P."/>
            <person name="Li P."/>
            <person name="Lu B."/>
        </authorList>
    </citation>
    <scope>NUCLEOTIDE SEQUENCE [LARGE SCALE GENOMIC DNA]</scope>
    <source>
        <strain evidence="2 3">BJ06-0143</strain>
    </source>
</reference>
<dbReference type="EMBL" id="JADLQN010000010">
    <property type="protein sequence ID" value="MBF6358108.1"/>
    <property type="molecule type" value="Genomic_DNA"/>
</dbReference>
<feature type="region of interest" description="Disordered" evidence="1">
    <location>
        <begin position="31"/>
        <end position="54"/>
    </location>
</feature>
<evidence type="ECO:0000313" key="3">
    <source>
        <dbReference type="Proteomes" id="UP000707731"/>
    </source>
</evidence>
<comment type="caution">
    <text evidence="2">The sequence shown here is derived from an EMBL/GenBank/DDBJ whole genome shotgun (WGS) entry which is preliminary data.</text>
</comment>